<evidence type="ECO:0000256" key="1">
    <source>
        <dbReference type="ARBA" id="ARBA00009437"/>
    </source>
</evidence>
<gene>
    <name evidence="6" type="ORF">QO012_004456</name>
</gene>
<dbReference type="SUPFAM" id="SSF46785">
    <property type="entry name" value="Winged helix' DNA-binding domain"/>
    <property type="match status" value="1"/>
</dbReference>
<comment type="similarity">
    <text evidence="1">Belongs to the LysR transcriptional regulatory family.</text>
</comment>
<dbReference type="InterPro" id="IPR036390">
    <property type="entry name" value="WH_DNA-bd_sf"/>
</dbReference>
<name>A0ABU0I5P0_9HYPH</name>
<comment type="caution">
    <text evidence="6">The sequence shown here is derived from an EMBL/GenBank/DDBJ whole genome shotgun (WGS) entry which is preliminary data.</text>
</comment>
<reference evidence="6 7" key="1">
    <citation type="submission" date="2023-07" db="EMBL/GenBank/DDBJ databases">
        <title>Genomic Encyclopedia of Type Strains, Phase IV (KMG-IV): sequencing the most valuable type-strain genomes for metagenomic binning, comparative biology and taxonomic classification.</title>
        <authorList>
            <person name="Goeker M."/>
        </authorList>
    </citation>
    <scope>NUCLEOTIDE SEQUENCE [LARGE SCALE GENOMIC DNA]</scope>
    <source>
        <strain evidence="6 7">DSM 19013</strain>
    </source>
</reference>
<evidence type="ECO:0000256" key="2">
    <source>
        <dbReference type="ARBA" id="ARBA00023015"/>
    </source>
</evidence>
<dbReference type="Gene3D" id="1.10.10.10">
    <property type="entry name" value="Winged helix-like DNA-binding domain superfamily/Winged helix DNA-binding domain"/>
    <property type="match status" value="1"/>
</dbReference>
<dbReference type="InterPro" id="IPR000847">
    <property type="entry name" value="LysR_HTH_N"/>
</dbReference>
<dbReference type="GO" id="GO:0003677">
    <property type="term" value="F:DNA binding"/>
    <property type="evidence" value="ECO:0007669"/>
    <property type="project" value="UniProtKB-KW"/>
</dbReference>
<sequence>MNDRALRYFLAVVRSGSVRAAADSLNVAASAVSRQIIEMEAECGEILLERLPRGVRPTEAGRIVAEHAQRQADEADLLDDRLKRLRGVQQGTIRLKCGGGFLVDLLDNGLAGFSRAYPGIAFQVSSGTTDTIQAAIAQGDADIGLAYNLPSHPDLRGVVTARQPLYAILPADHPLARTSGAIALRSFATEPAVLLPPDHGVRQLLGRVEASEGFRLMGRLETTSFEVHRRFLRAGMGVGFLPRFAVSAELRTGELSALPLREVILSEATAHLVVRTGRRLPEGTRRMLDWLAEHLVAFRAGG</sequence>
<dbReference type="PROSITE" id="PS50931">
    <property type="entry name" value="HTH_LYSR"/>
    <property type="match status" value="1"/>
</dbReference>
<dbReference type="InterPro" id="IPR036388">
    <property type="entry name" value="WH-like_DNA-bd_sf"/>
</dbReference>
<feature type="domain" description="HTH lysR-type" evidence="5">
    <location>
        <begin position="1"/>
        <end position="58"/>
    </location>
</feature>
<organism evidence="6 7">
    <name type="scientific">Methylobacterium aerolatum</name>
    <dbReference type="NCBI Taxonomy" id="418708"/>
    <lineage>
        <taxon>Bacteria</taxon>
        <taxon>Pseudomonadati</taxon>
        <taxon>Pseudomonadota</taxon>
        <taxon>Alphaproteobacteria</taxon>
        <taxon>Hyphomicrobiales</taxon>
        <taxon>Methylobacteriaceae</taxon>
        <taxon>Methylobacterium</taxon>
    </lineage>
</organism>
<keyword evidence="4" id="KW-0804">Transcription</keyword>
<evidence type="ECO:0000259" key="5">
    <source>
        <dbReference type="PROSITE" id="PS50931"/>
    </source>
</evidence>
<dbReference type="Pfam" id="PF00126">
    <property type="entry name" value="HTH_1"/>
    <property type="match status" value="1"/>
</dbReference>
<dbReference type="InterPro" id="IPR050950">
    <property type="entry name" value="HTH-type_LysR_regulators"/>
</dbReference>
<dbReference type="EMBL" id="JAUSVP010000020">
    <property type="protein sequence ID" value="MDQ0449932.1"/>
    <property type="molecule type" value="Genomic_DNA"/>
</dbReference>
<dbReference type="InterPro" id="IPR005119">
    <property type="entry name" value="LysR_subst-bd"/>
</dbReference>
<dbReference type="PANTHER" id="PTHR30419:SF8">
    <property type="entry name" value="NITROGEN ASSIMILATION TRANSCRIPTIONAL ACTIVATOR-RELATED"/>
    <property type="match status" value="1"/>
</dbReference>
<accession>A0ABU0I5P0</accession>
<dbReference type="PANTHER" id="PTHR30419">
    <property type="entry name" value="HTH-TYPE TRANSCRIPTIONAL REGULATOR YBHD"/>
    <property type="match status" value="1"/>
</dbReference>
<keyword evidence="3 6" id="KW-0238">DNA-binding</keyword>
<proteinExistence type="inferred from homology"/>
<evidence type="ECO:0000313" key="6">
    <source>
        <dbReference type="EMBL" id="MDQ0449932.1"/>
    </source>
</evidence>
<keyword evidence="2" id="KW-0805">Transcription regulation</keyword>
<protein>
    <submittedName>
        <fullName evidence="6">DNA-binding transcriptional LysR family regulator</fullName>
    </submittedName>
</protein>
<dbReference type="Pfam" id="PF03466">
    <property type="entry name" value="LysR_substrate"/>
    <property type="match status" value="1"/>
</dbReference>
<dbReference type="SUPFAM" id="SSF53850">
    <property type="entry name" value="Periplasmic binding protein-like II"/>
    <property type="match status" value="1"/>
</dbReference>
<dbReference type="Proteomes" id="UP001231124">
    <property type="component" value="Unassembled WGS sequence"/>
</dbReference>
<evidence type="ECO:0000256" key="3">
    <source>
        <dbReference type="ARBA" id="ARBA00023125"/>
    </source>
</evidence>
<evidence type="ECO:0000313" key="7">
    <source>
        <dbReference type="Proteomes" id="UP001231124"/>
    </source>
</evidence>
<dbReference type="RefSeq" id="WP_238207992.1">
    <property type="nucleotide sequence ID" value="NZ_BPQE01000040.1"/>
</dbReference>
<dbReference type="Gene3D" id="3.40.190.290">
    <property type="match status" value="1"/>
</dbReference>
<keyword evidence="7" id="KW-1185">Reference proteome</keyword>
<evidence type="ECO:0000256" key="4">
    <source>
        <dbReference type="ARBA" id="ARBA00023163"/>
    </source>
</evidence>